<dbReference type="CDD" id="cd03450">
    <property type="entry name" value="NodN"/>
    <property type="match status" value="1"/>
</dbReference>
<reference evidence="2 3" key="1">
    <citation type="submission" date="2016-10" db="EMBL/GenBank/DDBJ databases">
        <authorList>
            <person name="de Groot N.N."/>
        </authorList>
    </citation>
    <scope>NUCLEOTIDE SEQUENCE [LARGE SCALE GENOMIC DNA]</scope>
    <source>
        <strain evidence="3">L7-484,KACC 16230,DSM 25025</strain>
    </source>
</reference>
<dbReference type="EMBL" id="FNIT01000001">
    <property type="protein sequence ID" value="SDN49140.1"/>
    <property type="molecule type" value="Genomic_DNA"/>
</dbReference>
<evidence type="ECO:0000313" key="3">
    <source>
        <dbReference type="Proteomes" id="UP000198793"/>
    </source>
</evidence>
<dbReference type="InterPro" id="IPR029069">
    <property type="entry name" value="HotDog_dom_sf"/>
</dbReference>
<organism evidence="2 3">
    <name type="scientific">Aureimonas jatrophae</name>
    <dbReference type="NCBI Taxonomy" id="1166073"/>
    <lineage>
        <taxon>Bacteria</taxon>
        <taxon>Pseudomonadati</taxon>
        <taxon>Pseudomonadota</taxon>
        <taxon>Alphaproteobacteria</taxon>
        <taxon>Hyphomicrobiales</taxon>
        <taxon>Aurantimonadaceae</taxon>
        <taxon>Aureimonas</taxon>
    </lineage>
</organism>
<sequence>MTDSTAAEAALRQRLVAIETYRTYVDADPFVSDWLTVDQPMIDTFADATRDHQFIHVDPKRARAETPFGGTIAHGFLTLSLLSTLAFEALPGVERTRMGINYGFDEVRFLTPVKTGARVRGRFTLRAITERAVSLQSSWDAAVEIEGAPKPALTARWITLAVLDPLAS</sequence>
<dbReference type="RefSeq" id="WP_090667086.1">
    <property type="nucleotide sequence ID" value="NZ_FNIT01000001.1"/>
</dbReference>
<dbReference type="Pfam" id="PF01575">
    <property type="entry name" value="MaoC_dehydratas"/>
    <property type="match status" value="1"/>
</dbReference>
<dbReference type="STRING" id="1166073.SAMN05192530_1012"/>
<accession>A0A1H0BU59</accession>
<dbReference type="InterPro" id="IPR039375">
    <property type="entry name" value="NodN-like"/>
</dbReference>
<dbReference type="Proteomes" id="UP000198793">
    <property type="component" value="Unassembled WGS sequence"/>
</dbReference>
<dbReference type="OrthoDB" id="9801735at2"/>
<dbReference type="PANTHER" id="PTHR42993:SF1">
    <property type="entry name" value="MAOC-LIKE DEHYDRATASE DOMAIN-CONTAINING PROTEIN"/>
    <property type="match status" value="1"/>
</dbReference>
<dbReference type="InterPro" id="IPR002539">
    <property type="entry name" value="MaoC-like_dom"/>
</dbReference>
<dbReference type="Gene3D" id="3.10.129.10">
    <property type="entry name" value="Hotdog Thioesterase"/>
    <property type="match status" value="1"/>
</dbReference>
<dbReference type="AlphaFoldDB" id="A0A1H0BU59"/>
<evidence type="ECO:0000259" key="1">
    <source>
        <dbReference type="Pfam" id="PF01575"/>
    </source>
</evidence>
<keyword evidence="3" id="KW-1185">Reference proteome</keyword>
<evidence type="ECO:0000313" key="2">
    <source>
        <dbReference type="EMBL" id="SDN49140.1"/>
    </source>
</evidence>
<name>A0A1H0BU59_9HYPH</name>
<dbReference type="PANTHER" id="PTHR42993">
    <property type="entry name" value="MAOC-LIKE DEHYDRATASE DOMAIN-CONTAINING PROTEIN"/>
    <property type="match status" value="1"/>
</dbReference>
<feature type="domain" description="MaoC-like" evidence="1">
    <location>
        <begin position="29"/>
        <end position="127"/>
    </location>
</feature>
<proteinExistence type="predicted"/>
<protein>
    <submittedName>
        <fullName evidence="2">Acyl dehydratase</fullName>
    </submittedName>
</protein>
<gene>
    <name evidence="2" type="ORF">SAMN05192530_1012</name>
</gene>
<dbReference type="SUPFAM" id="SSF54637">
    <property type="entry name" value="Thioesterase/thiol ester dehydrase-isomerase"/>
    <property type="match status" value="1"/>
</dbReference>